<dbReference type="EMBL" id="DVFN01000104">
    <property type="protein sequence ID" value="HIQ70094.1"/>
    <property type="molecule type" value="Genomic_DNA"/>
</dbReference>
<comment type="subcellular location">
    <subcellularLocation>
        <location evidence="1">Cytoplasm</location>
        <location evidence="1">Nucleoid</location>
    </subcellularLocation>
</comment>
<dbReference type="PANTHER" id="PTHR33375:SF1">
    <property type="entry name" value="CHROMOSOME-PARTITIONING PROTEIN PARB-RELATED"/>
    <property type="match status" value="1"/>
</dbReference>
<dbReference type="SMART" id="SM00470">
    <property type="entry name" value="ParB"/>
    <property type="match status" value="1"/>
</dbReference>
<keyword evidence="3" id="KW-0159">Chromosome partition</keyword>
<evidence type="ECO:0000313" key="7">
    <source>
        <dbReference type="Proteomes" id="UP000886874"/>
    </source>
</evidence>
<name>A0A9D0Z6L9_9FIRM</name>
<dbReference type="Pfam" id="PF17762">
    <property type="entry name" value="HTH_ParB"/>
    <property type="match status" value="1"/>
</dbReference>
<dbReference type="Gene3D" id="3.90.1530.30">
    <property type="match status" value="1"/>
</dbReference>
<dbReference type="Pfam" id="PF02195">
    <property type="entry name" value="ParB_N"/>
    <property type="match status" value="1"/>
</dbReference>
<reference evidence="6" key="1">
    <citation type="submission" date="2020-10" db="EMBL/GenBank/DDBJ databases">
        <authorList>
            <person name="Gilroy R."/>
        </authorList>
    </citation>
    <scope>NUCLEOTIDE SEQUENCE</scope>
    <source>
        <strain evidence="6">ChiSjej2B20-13462</strain>
    </source>
</reference>
<dbReference type="NCBIfam" id="TIGR00180">
    <property type="entry name" value="parB_part"/>
    <property type="match status" value="1"/>
</dbReference>
<dbReference type="Proteomes" id="UP000886874">
    <property type="component" value="Unassembled WGS sequence"/>
</dbReference>
<dbReference type="InterPro" id="IPR036086">
    <property type="entry name" value="ParB/Sulfiredoxin_sf"/>
</dbReference>
<dbReference type="GO" id="GO:0005694">
    <property type="term" value="C:chromosome"/>
    <property type="evidence" value="ECO:0007669"/>
    <property type="project" value="TreeGrafter"/>
</dbReference>
<gene>
    <name evidence="6" type="ORF">IAA67_07180</name>
</gene>
<dbReference type="PANTHER" id="PTHR33375">
    <property type="entry name" value="CHROMOSOME-PARTITIONING PROTEIN PARB-RELATED"/>
    <property type="match status" value="1"/>
</dbReference>
<evidence type="ECO:0000256" key="4">
    <source>
        <dbReference type="ARBA" id="ARBA00023125"/>
    </source>
</evidence>
<dbReference type="GO" id="GO:0007059">
    <property type="term" value="P:chromosome segregation"/>
    <property type="evidence" value="ECO:0007669"/>
    <property type="project" value="UniProtKB-KW"/>
</dbReference>
<dbReference type="SUPFAM" id="SSF109709">
    <property type="entry name" value="KorB DNA-binding domain-like"/>
    <property type="match status" value="1"/>
</dbReference>
<dbReference type="GO" id="GO:0003677">
    <property type="term" value="F:DNA binding"/>
    <property type="evidence" value="ECO:0007669"/>
    <property type="project" value="UniProtKB-KW"/>
</dbReference>
<organism evidence="6 7">
    <name type="scientific">Candidatus Avoscillospira stercorigallinarum</name>
    <dbReference type="NCBI Taxonomy" id="2840708"/>
    <lineage>
        <taxon>Bacteria</taxon>
        <taxon>Bacillati</taxon>
        <taxon>Bacillota</taxon>
        <taxon>Clostridia</taxon>
        <taxon>Eubacteriales</taxon>
        <taxon>Oscillospiraceae</taxon>
        <taxon>Oscillospiraceae incertae sedis</taxon>
        <taxon>Candidatus Avoscillospira</taxon>
    </lineage>
</organism>
<proteinExistence type="inferred from homology"/>
<sequence length="271" mass="30392">MQKKSSRTVLESGRVKFVRLDKIRPNPSQPRRVFDPTGLQELADSIRQYGILQPLTVRRMPGGLELVAGERRLRAAKLAGLREVPCIFVTVDEIESGMLALVENLQRRDLDYIEEAEGLARLMRLYGLSQEQAAMKVGKSQSAVANKLRLLKHPPQVLEALRKGGFSERHARALLRLPVELRLEALEVMGAKAMTVAQAEQYIESLLHPATPAVHKPKYVLRDVRIFLNSLDKNVEIIRSAGIPCDLGREETEQEIVLTIRLPKSRPGKSA</sequence>
<dbReference type="FunFam" id="1.10.10.2830:FF:000001">
    <property type="entry name" value="Chromosome partitioning protein ParB"/>
    <property type="match status" value="1"/>
</dbReference>
<dbReference type="InterPro" id="IPR050336">
    <property type="entry name" value="Chromosome_partition/occlusion"/>
</dbReference>
<evidence type="ECO:0000256" key="3">
    <source>
        <dbReference type="ARBA" id="ARBA00022829"/>
    </source>
</evidence>
<comment type="similarity">
    <text evidence="2">Belongs to the ParB family.</text>
</comment>
<dbReference type="InterPro" id="IPR041468">
    <property type="entry name" value="HTH_ParB/Spo0J"/>
</dbReference>
<dbReference type="CDD" id="cd16393">
    <property type="entry name" value="SPO0J_N"/>
    <property type="match status" value="1"/>
</dbReference>
<accession>A0A9D0Z6L9</accession>
<evidence type="ECO:0000256" key="1">
    <source>
        <dbReference type="ARBA" id="ARBA00004453"/>
    </source>
</evidence>
<evidence type="ECO:0000256" key="2">
    <source>
        <dbReference type="ARBA" id="ARBA00006295"/>
    </source>
</evidence>
<dbReference type="SUPFAM" id="SSF110849">
    <property type="entry name" value="ParB/Sulfiredoxin"/>
    <property type="match status" value="1"/>
</dbReference>
<dbReference type="InterPro" id="IPR003115">
    <property type="entry name" value="ParB_N"/>
</dbReference>
<comment type="caution">
    <text evidence="6">The sequence shown here is derived from an EMBL/GenBank/DDBJ whole genome shotgun (WGS) entry which is preliminary data.</text>
</comment>
<evidence type="ECO:0000259" key="5">
    <source>
        <dbReference type="SMART" id="SM00470"/>
    </source>
</evidence>
<protein>
    <submittedName>
        <fullName evidence="6">ParB/RepB/Spo0J family partition protein</fullName>
    </submittedName>
</protein>
<dbReference type="InterPro" id="IPR004437">
    <property type="entry name" value="ParB/RepB/Spo0J"/>
</dbReference>
<evidence type="ECO:0000313" key="6">
    <source>
        <dbReference type="EMBL" id="HIQ70094.1"/>
    </source>
</evidence>
<dbReference type="FunFam" id="3.90.1530.30:FF:000001">
    <property type="entry name" value="Chromosome partitioning protein ParB"/>
    <property type="match status" value="1"/>
</dbReference>
<dbReference type="GO" id="GO:0009295">
    <property type="term" value="C:nucleoid"/>
    <property type="evidence" value="ECO:0007669"/>
    <property type="project" value="UniProtKB-SubCell"/>
</dbReference>
<dbReference type="Gene3D" id="1.10.10.2830">
    <property type="match status" value="1"/>
</dbReference>
<keyword evidence="4" id="KW-0238">DNA-binding</keyword>
<dbReference type="AlphaFoldDB" id="A0A9D0Z6L9"/>
<feature type="domain" description="ParB-like N-terminal" evidence="5">
    <location>
        <begin position="16"/>
        <end position="105"/>
    </location>
</feature>
<reference evidence="6" key="2">
    <citation type="journal article" date="2021" name="PeerJ">
        <title>Extensive microbial diversity within the chicken gut microbiome revealed by metagenomics and culture.</title>
        <authorList>
            <person name="Gilroy R."/>
            <person name="Ravi A."/>
            <person name="Getino M."/>
            <person name="Pursley I."/>
            <person name="Horton D.L."/>
            <person name="Alikhan N.F."/>
            <person name="Baker D."/>
            <person name="Gharbi K."/>
            <person name="Hall N."/>
            <person name="Watson M."/>
            <person name="Adriaenssens E.M."/>
            <person name="Foster-Nyarko E."/>
            <person name="Jarju S."/>
            <person name="Secka A."/>
            <person name="Antonio M."/>
            <person name="Oren A."/>
            <person name="Chaudhuri R.R."/>
            <person name="La Ragione R."/>
            <person name="Hildebrand F."/>
            <person name="Pallen M.J."/>
        </authorList>
    </citation>
    <scope>NUCLEOTIDE SEQUENCE</scope>
    <source>
        <strain evidence="6">ChiSjej2B20-13462</strain>
    </source>
</reference>